<keyword evidence="4" id="KW-0963">Cytoplasm</keyword>
<keyword evidence="2 4" id="KW-0996">Nickel insertion</keyword>
<gene>
    <name evidence="4" type="primary">ureD</name>
    <name evidence="5" type="ORF">AWC35_21675</name>
</gene>
<dbReference type="GO" id="GO:0016151">
    <property type="term" value="F:nickel cation binding"/>
    <property type="evidence" value="ECO:0007669"/>
    <property type="project" value="UniProtKB-UniRule"/>
</dbReference>
<dbReference type="PANTHER" id="PTHR33643">
    <property type="entry name" value="UREASE ACCESSORY PROTEIN D"/>
    <property type="match status" value="1"/>
</dbReference>
<comment type="function">
    <text evidence="4">Required for maturation of urease via the functional incorporation of the urease nickel metallocenter.</text>
</comment>
<dbReference type="RefSeq" id="WP_095848317.1">
    <property type="nucleotide sequence ID" value="NZ_CP014136.1"/>
</dbReference>
<dbReference type="PANTHER" id="PTHR33643:SF1">
    <property type="entry name" value="UREASE ACCESSORY PROTEIN D"/>
    <property type="match status" value="1"/>
</dbReference>
<keyword evidence="6" id="KW-1185">Reference proteome</keyword>
<dbReference type="EMBL" id="CP014136">
    <property type="protein sequence ID" value="ATA21733.1"/>
    <property type="molecule type" value="Genomic_DNA"/>
</dbReference>
<dbReference type="GO" id="GO:0005737">
    <property type="term" value="C:cytoplasm"/>
    <property type="evidence" value="ECO:0007669"/>
    <property type="project" value="UniProtKB-SubCell"/>
</dbReference>
<proteinExistence type="inferred from homology"/>
<reference evidence="5 6" key="1">
    <citation type="submission" date="2016-01" db="EMBL/GenBank/DDBJ databases">
        <authorList>
            <person name="Oliw E.H."/>
        </authorList>
    </citation>
    <scope>NUCLEOTIDE SEQUENCE [LARGE SCALE GENOMIC DNA]</scope>
    <source>
        <strain evidence="5 6">FRB97</strain>
    </source>
</reference>
<comment type="similarity">
    <text evidence="1 4">Belongs to the UreD family.</text>
</comment>
<organism evidence="5 6">
    <name type="scientific">Gibbsiella quercinecans</name>
    <dbReference type="NCBI Taxonomy" id="929813"/>
    <lineage>
        <taxon>Bacteria</taxon>
        <taxon>Pseudomonadati</taxon>
        <taxon>Pseudomonadota</taxon>
        <taxon>Gammaproteobacteria</taxon>
        <taxon>Enterobacterales</taxon>
        <taxon>Yersiniaceae</taxon>
        <taxon>Gibbsiella</taxon>
    </lineage>
</organism>
<dbReference type="OrthoDB" id="9798842at2"/>
<sequence>MKRDAQRQTETTEAGWQAQLALRLAQKAGKTVLTHQRHFGPLRVQRPFYPEGHTSHLYLLHPPGGVVGGDQLTIDVQLEEQAGALITMPGAAKIYRSNGAIAAINQCVTLQSGCAVEWLPPGNIFFPGTEARIRSEFHLAADSRLIAWETFCFGRPVMKERYDCGNAVSKLQVWCGGEPLLNETLRVSGGLATLAGYPFHSTMLLYPAGEALLDEVRVHLAPRQHPAGATLLDKLMVIRLLDHSNLSLEADLHQLWRLARPQVIGLGAVNPRIWST</sequence>
<dbReference type="Pfam" id="PF01774">
    <property type="entry name" value="UreD"/>
    <property type="match status" value="1"/>
</dbReference>
<dbReference type="HAMAP" id="MF_01384">
    <property type="entry name" value="UreD"/>
    <property type="match status" value="1"/>
</dbReference>
<evidence type="ECO:0000256" key="3">
    <source>
        <dbReference type="ARBA" id="ARBA00023186"/>
    </source>
</evidence>
<protein>
    <recommendedName>
        <fullName evidence="4">Urease accessory protein UreD</fullName>
    </recommendedName>
</protein>
<dbReference type="InterPro" id="IPR002669">
    <property type="entry name" value="UreD"/>
</dbReference>
<evidence type="ECO:0000256" key="2">
    <source>
        <dbReference type="ARBA" id="ARBA00022988"/>
    </source>
</evidence>
<dbReference type="KEGG" id="gqu:AWC35_21675"/>
<evidence type="ECO:0000313" key="5">
    <source>
        <dbReference type="EMBL" id="ATA21733.1"/>
    </source>
</evidence>
<name>A0A250B666_9GAMM</name>
<dbReference type="Proteomes" id="UP000217182">
    <property type="component" value="Chromosome"/>
</dbReference>
<evidence type="ECO:0000313" key="6">
    <source>
        <dbReference type="Proteomes" id="UP000217182"/>
    </source>
</evidence>
<keyword evidence="3 4" id="KW-0143">Chaperone</keyword>
<comment type="subunit">
    <text evidence="4">UreD, UreF and UreG form a complex that acts as a GTP-hydrolysis-dependent molecular chaperone, activating the urease apoprotein by helping to assemble the nickel containing metallocenter of UreC. The UreE protein probably delivers the nickel.</text>
</comment>
<evidence type="ECO:0000256" key="4">
    <source>
        <dbReference type="HAMAP-Rule" id="MF_01384"/>
    </source>
</evidence>
<comment type="subcellular location">
    <subcellularLocation>
        <location evidence="4">Cytoplasm</location>
    </subcellularLocation>
</comment>
<evidence type="ECO:0000256" key="1">
    <source>
        <dbReference type="ARBA" id="ARBA00007177"/>
    </source>
</evidence>
<dbReference type="AlphaFoldDB" id="A0A250B666"/>
<accession>A0A250B666</accession>